<gene>
    <name evidence="2" type="ORF">SAY86_005840</name>
</gene>
<evidence type="ECO:0000313" key="3">
    <source>
        <dbReference type="Proteomes" id="UP001346149"/>
    </source>
</evidence>
<evidence type="ECO:0000256" key="1">
    <source>
        <dbReference type="SAM" id="MobiDB-lite"/>
    </source>
</evidence>
<dbReference type="AlphaFoldDB" id="A0AAN7QSW1"/>
<keyword evidence="3" id="KW-1185">Reference proteome</keyword>
<organism evidence="2 3">
    <name type="scientific">Trapa natans</name>
    <name type="common">Water chestnut</name>
    <dbReference type="NCBI Taxonomy" id="22666"/>
    <lineage>
        <taxon>Eukaryota</taxon>
        <taxon>Viridiplantae</taxon>
        <taxon>Streptophyta</taxon>
        <taxon>Embryophyta</taxon>
        <taxon>Tracheophyta</taxon>
        <taxon>Spermatophyta</taxon>
        <taxon>Magnoliopsida</taxon>
        <taxon>eudicotyledons</taxon>
        <taxon>Gunneridae</taxon>
        <taxon>Pentapetalae</taxon>
        <taxon>rosids</taxon>
        <taxon>malvids</taxon>
        <taxon>Myrtales</taxon>
        <taxon>Lythraceae</taxon>
        <taxon>Trapa</taxon>
    </lineage>
</organism>
<dbReference type="Proteomes" id="UP001346149">
    <property type="component" value="Unassembled WGS sequence"/>
</dbReference>
<name>A0AAN7QSW1_TRANT</name>
<feature type="compositionally biased region" description="Polar residues" evidence="1">
    <location>
        <begin position="20"/>
        <end position="42"/>
    </location>
</feature>
<accession>A0AAN7QSW1</accession>
<protein>
    <submittedName>
        <fullName evidence="2">Uncharacterized protein</fullName>
    </submittedName>
</protein>
<feature type="region of interest" description="Disordered" evidence="1">
    <location>
        <begin position="20"/>
        <end position="45"/>
    </location>
</feature>
<dbReference type="EMBL" id="JAXQNO010000018">
    <property type="protein sequence ID" value="KAK4777152.1"/>
    <property type="molecule type" value="Genomic_DNA"/>
</dbReference>
<proteinExistence type="predicted"/>
<comment type="caution">
    <text evidence="2">The sequence shown here is derived from an EMBL/GenBank/DDBJ whole genome shotgun (WGS) entry which is preliminary data.</text>
</comment>
<evidence type="ECO:0000313" key="2">
    <source>
        <dbReference type="EMBL" id="KAK4777152.1"/>
    </source>
</evidence>
<reference evidence="2 3" key="1">
    <citation type="journal article" date="2023" name="Hortic Res">
        <title>Pangenome of water caltrop reveals structural variations and asymmetric subgenome divergence after allopolyploidization.</title>
        <authorList>
            <person name="Zhang X."/>
            <person name="Chen Y."/>
            <person name="Wang L."/>
            <person name="Yuan Y."/>
            <person name="Fang M."/>
            <person name="Shi L."/>
            <person name="Lu R."/>
            <person name="Comes H.P."/>
            <person name="Ma Y."/>
            <person name="Chen Y."/>
            <person name="Huang G."/>
            <person name="Zhou Y."/>
            <person name="Zheng Z."/>
            <person name="Qiu Y."/>
        </authorList>
    </citation>
    <scope>NUCLEOTIDE SEQUENCE [LARGE SCALE GENOMIC DNA]</scope>
    <source>
        <strain evidence="2">F231</strain>
    </source>
</reference>
<sequence length="97" mass="10258">MGFVQVLAGIVHSGIVNKPPISTKQSSTDAPLTLPDVSSSGTDKLRNYGKVSAENQLEHALSQEEAPDANISDALSSMILILQQKLGCSIICRGLDH</sequence>